<dbReference type="CDD" id="cd16148">
    <property type="entry name" value="sulfatase_like"/>
    <property type="match status" value="1"/>
</dbReference>
<dbReference type="Pfam" id="PF00884">
    <property type="entry name" value="Sulfatase"/>
    <property type="match status" value="1"/>
</dbReference>
<dbReference type="InterPro" id="IPR052701">
    <property type="entry name" value="GAG_Ulvan_Degrading_Sulfatases"/>
</dbReference>
<evidence type="ECO:0000313" key="3">
    <source>
        <dbReference type="EMBL" id="NLV08372.1"/>
    </source>
</evidence>
<dbReference type="PANTHER" id="PTHR43751:SF3">
    <property type="entry name" value="SULFATASE N-TERMINAL DOMAIN-CONTAINING PROTEIN"/>
    <property type="match status" value="1"/>
</dbReference>
<evidence type="ECO:0000256" key="1">
    <source>
        <dbReference type="SAM" id="MobiDB-lite"/>
    </source>
</evidence>
<dbReference type="Gene3D" id="3.40.720.10">
    <property type="entry name" value="Alkaline Phosphatase, subunit A"/>
    <property type="match status" value="1"/>
</dbReference>
<feature type="domain" description="Sulfatase N-terminal" evidence="2">
    <location>
        <begin position="48"/>
        <end position="370"/>
    </location>
</feature>
<evidence type="ECO:0000259" key="2">
    <source>
        <dbReference type="Pfam" id="PF00884"/>
    </source>
</evidence>
<dbReference type="PANTHER" id="PTHR43751">
    <property type="entry name" value="SULFATASE"/>
    <property type="match status" value="1"/>
</dbReference>
<feature type="compositionally biased region" description="Basic and acidic residues" evidence="1">
    <location>
        <begin position="479"/>
        <end position="506"/>
    </location>
</feature>
<dbReference type="AlphaFoldDB" id="A0A847TQQ7"/>
<evidence type="ECO:0000313" key="4">
    <source>
        <dbReference type="Proteomes" id="UP000608662"/>
    </source>
</evidence>
<dbReference type="Proteomes" id="UP000608662">
    <property type="component" value="Unassembled WGS sequence"/>
</dbReference>
<dbReference type="GO" id="GO:0016787">
    <property type="term" value="F:hydrolase activity"/>
    <property type="evidence" value="ECO:0007669"/>
    <property type="project" value="UniProtKB-KW"/>
</dbReference>
<protein>
    <submittedName>
        <fullName evidence="3">Sulfatase-like hydrolase/transferase</fullName>
    </submittedName>
</protein>
<comment type="caution">
    <text evidence="3">The sequence shown here is derived from an EMBL/GenBank/DDBJ whole genome shotgun (WGS) entry which is preliminary data.</text>
</comment>
<keyword evidence="3" id="KW-0808">Transferase</keyword>
<dbReference type="InterPro" id="IPR017850">
    <property type="entry name" value="Alkaline_phosphatase_core_sf"/>
</dbReference>
<proteinExistence type="predicted"/>
<organism evidence="3 4">
    <name type="scientific">Halomicrobium mukohataei</name>
    <dbReference type="NCBI Taxonomy" id="57705"/>
    <lineage>
        <taxon>Archaea</taxon>
        <taxon>Methanobacteriati</taxon>
        <taxon>Methanobacteriota</taxon>
        <taxon>Stenosarchaea group</taxon>
        <taxon>Halobacteria</taxon>
        <taxon>Halobacteriales</taxon>
        <taxon>Haloarculaceae</taxon>
        <taxon>Halomicrobium</taxon>
    </lineage>
</organism>
<dbReference type="EMBL" id="WOYG01000001">
    <property type="protein sequence ID" value="NLV08372.1"/>
    <property type="molecule type" value="Genomic_DNA"/>
</dbReference>
<accession>A0A847TQQ7</accession>
<feature type="region of interest" description="Disordered" evidence="1">
    <location>
        <begin position="454"/>
        <end position="512"/>
    </location>
</feature>
<dbReference type="GO" id="GO:0016740">
    <property type="term" value="F:transferase activity"/>
    <property type="evidence" value="ECO:0007669"/>
    <property type="project" value="UniProtKB-KW"/>
</dbReference>
<name>A0A847TQQ7_9EURY</name>
<dbReference type="InterPro" id="IPR000917">
    <property type="entry name" value="Sulfatase_N"/>
</dbReference>
<dbReference type="SUPFAM" id="SSF53649">
    <property type="entry name" value="Alkaline phosphatase-like"/>
    <property type="match status" value="1"/>
</dbReference>
<keyword evidence="3" id="KW-0378">Hydrolase</keyword>
<reference evidence="3" key="1">
    <citation type="submission" date="2019-12" db="EMBL/GenBank/DDBJ databases">
        <title>Whole-genome sequence of Halomicrobium mukohataei pws1.</title>
        <authorList>
            <person name="Verma D.K."/>
            <person name="Gopal K."/>
            <person name="Prasad E.S."/>
        </authorList>
    </citation>
    <scope>NUCLEOTIDE SEQUENCE</scope>
    <source>
        <strain evidence="3">Pws1</strain>
    </source>
</reference>
<sequence length="512" mass="58347">MSDSWVRSQTKTTSHRDEVLISRQSHPTAPLTDPNRLFVAYCQSNTMHVLLYVVDSLRADHLSTYGYSRETTPVVDSIGADGIVFERCYTPATWTRSVASSIVTGRFPPTHQVELRDDTLPADLPTLAERFSAAGFDTACVTGMGNVSSSTGFGRGFDDMIEVYKKPEVLDKRELSSTEEEALHHESNDVVAYPRAEDLHHYLLEWLRDRREKDTFSLVWGIDPHDPYDPPKGADWFLEAPHDGWGRTREHLLEASTEAEFSRLRDLYDCCIRYWDREMGRLIDQFEEEGLYNDLVMAVVGDHGESFGERTNYGKPSFGHGNPPYEEQMRVPFILRTPERVSPDTDSESGQRRTQLVSLVDVGATLLDVAVCEFPDLDPVVGGVSQRPQTAGRDAVFARTRIESSRAMSAGVRTVDEKYIRITPPPVSVASLREHPLHFFRSRLQTDREQLYDLTSDPDETKNVAESATDERKRHRKQLEKWEKRCESIETDRPGRLNDEQTERQLEALGYR</sequence>
<gene>
    <name evidence="3" type="ORF">GOC74_00265</name>
</gene>